<evidence type="ECO:0000259" key="2">
    <source>
        <dbReference type="Pfam" id="PF12849"/>
    </source>
</evidence>
<dbReference type="Pfam" id="PF12849">
    <property type="entry name" value="PBP_like_2"/>
    <property type="match status" value="1"/>
</dbReference>
<dbReference type="eggNOG" id="COG0226">
    <property type="taxonomic scope" value="Bacteria"/>
</dbReference>
<keyword evidence="4" id="KW-1185">Reference proteome</keyword>
<dbReference type="PANTHER" id="PTHR30570:SF1">
    <property type="entry name" value="PHOSPHATE-BINDING PROTEIN PSTS"/>
    <property type="match status" value="1"/>
</dbReference>
<dbReference type="PANTHER" id="PTHR30570">
    <property type="entry name" value="PERIPLASMIC PHOSPHATE BINDING COMPONENT OF PHOSPHATE ABC TRANSPORTER"/>
    <property type="match status" value="1"/>
</dbReference>
<dbReference type="InterPro" id="IPR050811">
    <property type="entry name" value="Phosphate_ABC_transporter"/>
</dbReference>
<evidence type="ECO:0000313" key="3">
    <source>
        <dbReference type="EMBL" id="SFN00997.1"/>
    </source>
</evidence>
<organism evidence="3 4">
    <name type="scientific">Flavobacterium succinicans</name>
    <dbReference type="NCBI Taxonomy" id="29536"/>
    <lineage>
        <taxon>Bacteria</taxon>
        <taxon>Pseudomonadati</taxon>
        <taxon>Bacteroidota</taxon>
        <taxon>Flavobacteriia</taxon>
        <taxon>Flavobacteriales</taxon>
        <taxon>Flavobacteriaceae</taxon>
        <taxon>Flavobacterium</taxon>
    </lineage>
</organism>
<dbReference type="SUPFAM" id="SSF53850">
    <property type="entry name" value="Periplasmic binding protein-like II"/>
    <property type="match status" value="1"/>
</dbReference>
<sequence>MKKISLFSVVIIVFFWVACKDTKKEETILKGEASITVDETVLPMLKDQVDVFQSKYDAKLHLVSKSEGEALNDLFSAKASIAILTRNLSDKEKINFSQKKIIPKITIFAKDAIALVSNKSSNDTLIALSDIVRFLKGDTQSGIKGIVFDNPNSSTVTFMKNIAKVDQLPEVGVYSFASNEEVIKFVAENEGMIGVIGMNWISQPSLKMKSYLANTKILSVKGLKSEVFVSPNQNNIAEGSYPLVRDLYIINCQGFSGLGMGFASFIAGDIGQRIILKSGLMPVRVPGRKFNIRNEIDNDKIK</sequence>
<dbReference type="AlphaFoldDB" id="A0A1I4VIN0"/>
<feature type="domain" description="PBP" evidence="2">
    <location>
        <begin position="31"/>
        <end position="268"/>
    </location>
</feature>
<dbReference type="PROSITE" id="PS51257">
    <property type="entry name" value="PROKAR_LIPOPROTEIN"/>
    <property type="match status" value="1"/>
</dbReference>
<evidence type="ECO:0000313" key="4">
    <source>
        <dbReference type="Proteomes" id="UP000182961"/>
    </source>
</evidence>
<protein>
    <submittedName>
        <fullName evidence="3">Phosphate ABC transporter substrate-binding protein, PhoT family</fullName>
    </submittedName>
</protein>
<dbReference type="RefSeq" id="WP_024981983.1">
    <property type="nucleotide sequence ID" value="NZ_CBCRUM010000014.1"/>
</dbReference>
<dbReference type="Proteomes" id="UP000182961">
    <property type="component" value="Unassembled WGS sequence"/>
</dbReference>
<proteinExistence type="predicted"/>
<dbReference type="EMBL" id="FOUT01000005">
    <property type="protein sequence ID" value="SFN00997.1"/>
    <property type="molecule type" value="Genomic_DNA"/>
</dbReference>
<keyword evidence="1" id="KW-0732">Signal</keyword>
<evidence type="ECO:0000256" key="1">
    <source>
        <dbReference type="ARBA" id="ARBA00022729"/>
    </source>
</evidence>
<gene>
    <name evidence="3" type="ORF">SAMN05444143_1059</name>
</gene>
<dbReference type="InterPro" id="IPR024370">
    <property type="entry name" value="PBP_domain"/>
</dbReference>
<reference evidence="4" key="1">
    <citation type="submission" date="2016-10" db="EMBL/GenBank/DDBJ databases">
        <authorList>
            <person name="Varghese N."/>
            <person name="Submissions S."/>
        </authorList>
    </citation>
    <scope>NUCLEOTIDE SEQUENCE [LARGE SCALE GENOMIC DNA]</scope>
    <source>
        <strain evidence="4">DSM 4002</strain>
    </source>
</reference>
<dbReference type="Gene3D" id="3.40.190.10">
    <property type="entry name" value="Periplasmic binding protein-like II"/>
    <property type="match status" value="2"/>
</dbReference>
<accession>A0A1I4VIN0</accession>
<name>A0A1I4VIN0_9FLAO</name>